<comment type="similarity">
    <text evidence="1">Belongs to the peptidase C1 family.</text>
</comment>
<accession>A0A9N9X1P4</accession>
<dbReference type="PANTHER" id="PTHR12411">
    <property type="entry name" value="CYSTEINE PROTEASE FAMILY C1-RELATED"/>
    <property type="match status" value="1"/>
</dbReference>
<proteinExistence type="inferred from homology"/>
<dbReference type="InterPro" id="IPR039417">
    <property type="entry name" value="Peptidase_C1A_papain-like"/>
</dbReference>
<organism evidence="3 4">
    <name type="scientific">Chironomus riparius</name>
    <dbReference type="NCBI Taxonomy" id="315576"/>
    <lineage>
        <taxon>Eukaryota</taxon>
        <taxon>Metazoa</taxon>
        <taxon>Ecdysozoa</taxon>
        <taxon>Arthropoda</taxon>
        <taxon>Hexapoda</taxon>
        <taxon>Insecta</taxon>
        <taxon>Pterygota</taxon>
        <taxon>Neoptera</taxon>
        <taxon>Endopterygota</taxon>
        <taxon>Diptera</taxon>
        <taxon>Nematocera</taxon>
        <taxon>Chironomoidea</taxon>
        <taxon>Chironomidae</taxon>
        <taxon>Chironominae</taxon>
        <taxon>Chironomus</taxon>
    </lineage>
</organism>
<dbReference type="OrthoDB" id="10253408at2759"/>
<dbReference type="AlphaFoldDB" id="A0A9N9X1P4"/>
<protein>
    <recommendedName>
        <fullName evidence="2">Peptidase C1A papain C-terminal domain-containing protein</fullName>
    </recommendedName>
</protein>
<dbReference type="InterPro" id="IPR000668">
    <property type="entry name" value="Peptidase_C1A_C"/>
</dbReference>
<dbReference type="GO" id="GO:0006508">
    <property type="term" value="P:proteolysis"/>
    <property type="evidence" value="ECO:0007669"/>
    <property type="project" value="InterPro"/>
</dbReference>
<dbReference type="Proteomes" id="UP001153620">
    <property type="component" value="Chromosome 4"/>
</dbReference>
<dbReference type="InterPro" id="IPR038765">
    <property type="entry name" value="Papain-like_cys_pep_sf"/>
</dbReference>
<sequence>MFSKFHIILGHGTDSSTNPPTDYCGMKTINLILQVLLLVYFCNAQSEIFMKNFSKWQRKYNITYSNPATFQKAFTHFRINYKSTLRHQLKYYTYRSDFIMRLNKYAEYNKKTFLNGAKFSDGPATSLFAEFQEPVGISPKAFNLPVYPTPPPSLDYRNLGYVTPVEDQGYTCSSCYAFAAACGIEGQVAKKYGKLNSLSSQNILDCSGRYGNGGCLGGSIGISYKYVLANQGIANQTVYPYAGNVNTCAYNSSILAEKILAYTYVSGDENYLKSVLAAVGPIPVGMKGSLDSFYYYSSGIYDDPNCGGFIDHAVCLVGKL</sequence>
<dbReference type="Pfam" id="PF00112">
    <property type="entry name" value="Peptidase_C1"/>
    <property type="match status" value="1"/>
</dbReference>
<evidence type="ECO:0000313" key="4">
    <source>
        <dbReference type="Proteomes" id="UP001153620"/>
    </source>
</evidence>
<dbReference type="Gene3D" id="3.90.70.10">
    <property type="entry name" value="Cysteine proteinases"/>
    <property type="match status" value="1"/>
</dbReference>
<evidence type="ECO:0000256" key="1">
    <source>
        <dbReference type="ARBA" id="ARBA00008455"/>
    </source>
</evidence>
<dbReference type="SMART" id="SM00645">
    <property type="entry name" value="Pept_C1"/>
    <property type="match status" value="1"/>
</dbReference>
<gene>
    <name evidence="3" type="ORF">CHIRRI_LOCUS15119</name>
</gene>
<evidence type="ECO:0000313" key="3">
    <source>
        <dbReference type="EMBL" id="CAG9812314.1"/>
    </source>
</evidence>
<evidence type="ECO:0000259" key="2">
    <source>
        <dbReference type="SMART" id="SM00645"/>
    </source>
</evidence>
<reference evidence="3" key="2">
    <citation type="submission" date="2022-10" db="EMBL/GenBank/DDBJ databases">
        <authorList>
            <consortium name="ENA_rothamsted_submissions"/>
            <consortium name="culmorum"/>
            <person name="King R."/>
        </authorList>
    </citation>
    <scope>NUCLEOTIDE SEQUENCE</scope>
</reference>
<dbReference type="EMBL" id="OU895880">
    <property type="protein sequence ID" value="CAG9812314.1"/>
    <property type="molecule type" value="Genomic_DNA"/>
</dbReference>
<reference evidence="3" key="1">
    <citation type="submission" date="2022-01" db="EMBL/GenBank/DDBJ databases">
        <authorList>
            <person name="King R."/>
        </authorList>
    </citation>
    <scope>NUCLEOTIDE SEQUENCE</scope>
</reference>
<dbReference type="SUPFAM" id="SSF54001">
    <property type="entry name" value="Cysteine proteinases"/>
    <property type="match status" value="1"/>
</dbReference>
<keyword evidence="4" id="KW-1185">Reference proteome</keyword>
<dbReference type="GO" id="GO:0008234">
    <property type="term" value="F:cysteine-type peptidase activity"/>
    <property type="evidence" value="ECO:0007669"/>
    <property type="project" value="InterPro"/>
</dbReference>
<feature type="domain" description="Peptidase C1A papain C-terminal" evidence="2">
    <location>
        <begin position="150"/>
        <end position="320"/>
    </location>
</feature>
<dbReference type="InterPro" id="IPR013128">
    <property type="entry name" value="Peptidase_C1A"/>
</dbReference>
<dbReference type="CDD" id="cd02248">
    <property type="entry name" value="Peptidase_C1A"/>
    <property type="match status" value="1"/>
</dbReference>
<name>A0A9N9X1P4_9DIPT</name>